<keyword evidence="1" id="KW-1133">Transmembrane helix</keyword>
<dbReference type="EMBL" id="CP002955">
    <property type="protein sequence ID" value="AEL27679.1"/>
    <property type="molecule type" value="Genomic_DNA"/>
</dbReference>
<dbReference type="Proteomes" id="UP000001635">
    <property type="component" value="Chromosome"/>
</dbReference>
<protein>
    <recommendedName>
        <fullName evidence="4">DUF4260 domain-containing protein</fullName>
    </recommendedName>
</protein>
<accession>G0J6I4</accession>
<name>G0J6I4_CYCMS</name>
<sequence>MTKNMSALLKSEELGQFLLAIYLFTNLDYAWWVFPACILLPDLSMIGYLINPKYGAFLYNFFHHKLTAILIFMLGSITSMPVIILVGVILFGHSSMDRIFGYGLKFNDSFNHTHLGKIGK</sequence>
<feature type="transmembrane region" description="Helical" evidence="1">
    <location>
        <begin position="70"/>
        <end position="91"/>
    </location>
</feature>
<proteinExistence type="predicted"/>
<dbReference type="RefSeq" id="WP_014021964.1">
    <property type="nucleotide sequence ID" value="NC_015914.1"/>
</dbReference>
<dbReference type="eggNOG" id="ENOG5032SZF">
    <property type="taxonomic scope" value="Bacteria"/>
</dbReference>
<keyword evidence="1" id="KW-0812">Transmembrane</keyword>
<dbReference type="STRING" id="880070.Cycma_3970"/>
<feature type="transmembrane region" description="Helical" evidence="1">
    <location>
        <begin position="29"/>
        <end position="50"/>
    </location>
</feature>
<dbReference type="KEGG" id="cmr:Cycma_3970"/>
<keyword evidence="3" id="KW-1185">Reference proteome</keyword>
<organism evidence="2 3">
    <name type="scientific">Cyclobacterium marinum (strain ATCC 25205 / DSM 745 / LMG 13164 / NCIMB 1802)</name>
    <name type="common">Flectobacillus marinus</name>
    <dbReference type="NCBI Taxonomy" id="880070"/>
    <lineage>
        <taxon>Bacteria</taxon>
        <taxon>Pseudomonadati</taxon>
        <taxon>Bacteroidota</taxon>
        <taxon>Cytophagia</taxon>
        <taxon>Cytophagales</taxon>
        <taxon>Cyclobacteriaceae</taxon>
        <taxon>Cyclobacterium</taxon>
    </lineage>
</organism>
<gene>
    <name evidence="2" type="ordered locus">Cycma_3970</name>
</gene>
<evidence type="ECO:0008006" key="4">
    <source>
        <dbReference type="Google" id="ProtNLM"/>
    </source>
</evidence>
<dbReference type="AlphaFoldDB" id="G0J6I4"/>
<dbReference type="Pfam" id="PF14079">
    <property type="entry name" value="DUF4260"/>
    <property type="match status" value="1"/>
</dbReference>
<dbReference type="InterPro" id="IPR025356">
    <property type="entry name" value="DUF4260"/>
</dbReference>
<evidence type="ECO:0000313" key="2">
    <source>
        <dbReference type="EMBL" id="AEL27679.1"/>
    </source>
</evidence>
<reference evidence="3" key="1">
    <citation type="submission" date="2011-07" db="EMBL/GenBank/DDBJ databases">
        <title>The complete genome of Cyclobacterium marinum DSM 745.</title>
        <authorList>
            <person name="Lucas S."/>
            <person name="Han J."/>
            <person name="Lapidus A."/>
            <person name="Bruce D."/>
            <person name="Goodwin L."/>
            <person name="Pitluck S."/>
            <person name="Peters L."/>
            <person name="Kyrpides N."/>
            <person name="Mavromatis K."/>
            <person name="Ivanova N."/>
            <person name="Ovchinnikova G."/>
            <person name="Chertkov O."/>
            <person name="Detter J.C."/>
            <person name="Tapia R."/>
            <person name="Han C."/>
            <person name="Land M."/>
            <person name="Hauser L."/>
            <person name="Markowitz V."/>
            <person name="Cheng J.-F."/>
            <person name="Hugenholtz P."/>
            <person name="Woyke T."/>
            <person name="Wu D."/>
            <person name="Tindall B."/>
            <person name="Schuetze A."/>
            <person name="Brambilla E."/>
            <person name="Klenk H.-P."/>
            <person name="Eisen J.A."/>
        </authorList>
    </citation>
    <scope>NUCLEOTIDE SEQUENCE [LARGE SCALE GENOMIC DNA]</scope>
    <source>
        <strain evidence="3">ATCC 25205 / DSM 745 / LMG 13164 / NCIMB 1802</strain>
    </source>
</reference>
<dbReference type="HOGENOM" id="CLU_144225_0_0_10"/>
<evidence type="ECO:0000256" key="1">
    <source>
        <dbReference type="SAM" id="Phobius"/>
    </source>
</evidence>
<evidence type="ECO:0000313" key="3">
    <source>
        <dbReference type="Proteomes" id="UP000001635"/>
    </source>
</evidence>
<keyword evidence="1" id="KW-0472">Membrane</keyword>